<comment type="similarity">
    <text evidence="1">Belongs to the UPF0749 family.</text>
</comment>
<gene>
    <name evidence="4" type="ORF">IF651_02050</name>
</gene>
<evidence type="ECO:0000313" key="5">
    <source>
        <dbReference type="Proteomes" id="UP000610846"/>
    </source>
</evidence>
<dbReference type="InterPro" id="IPR010273">
    <property type="entry name" value="DUF881"/>
</dbReference>
<proteinExistence type="inferred from homology"/>
<feature type="compositionally biased region" description="Polar residues" evidence="2">
    <location>
        <begin position="266"/>
        <end position="275"/>
    </location>
</feature>
<dbReference type="EMBL" id="JACYHB010000001">
    <property type="protein sequence ID" value="MBD8077842.1"/>
    <property type="molecule type" value="Genomic_DNA"/>
</dbReference>
<name>A0A927IZ02_9MICO</name>
<dbReference type="Pfam" id="PF05949">
    <property type="entry name" value="DUF881"/>
    <property type="match status" value="1"/>
</dbReference>
<keyword evidence="3" id="KW-0812">Transmembrane</keyword>
<accession>A0A927IZ02</accession>
<feature type="region of interest" description="Disordered" evidence="2">
    <location>
        <begin position="266"/>
        <end position="301"/>
    </location>
</feature>
<keyword evidence="3" id="KW-1133">Transmembrane helix</keyword>
<sequence>MTLLNEVMHRPLDPGYAEAAARRASGEAPSRTAPARVLALAVLAVVLGLITTAAAVDLRAPQPDVIAARDVLEDEILARQADTDGLTDSSARLSAEIEGLQEDALEGADGGVLADVAQEGAVTGARAVEGPGVVVTLADPDTGLAPGEAVDPESRVQDSDLQRVVNALWAGGAEAVAIDDQRLGGLTAIRSAGDAILVDLQPITSPYRVVAIGDQDGMQAALVRSGVSDLLRVLGSQYGIQSSVIDQSSLETPGRAETTLYFATATPATVESDSSTTTDPGAPAPGGQDAPGTEPGQENAG</sequence>
<keyword evidence="3" id="KW-0472">Membrane</keyword>
<keyword evidence="5" id="KW-1185">Reference proteome</keyword>
<feature type="transmembrane region" description="Helical" evidence="3">
    <location>
        <begin position="37"/>
        <end position="56"/>
    </location>
</feature>
<comment type="caution">
    <text evidence="4">The sequence shown here is derived from an EMBL/GenBank/DDBJ whole genome shotgun (WGS) entry which is preliminary data.</text>
</comment>
<dbReference type="PANTHER" id="PTHR37313">
    <property type="entry name" value="UPF0749 PROTEIN RV1825"/>
    <property type="match status" value="1"/>
</dbReference>
<evidence type="ECO:0000256" key="2">
    <source>
        <dbReference type="SAM" id="MobiDB-lite"/>
    </source>
</evidence>
<organism evidence="4 5">
    <name type="scientific">Cellulosimicrobium arenosum</name>
    <dbReference type="NCBI Taxonomy" id="2708133"/>
    <lineage>
        <taxon>Bacteria</taxon>
        <taxon>Bacillati</taxon>
        <taxon>Actinomycetota</taxon>
        <taxon>Actinomycetes</taxon>
        <taxon>Micrococcales</taxon>
        <taxon>Promicromonosporaceae</taxon>
        <taxon>Cellulosimicrobium</taxon>
    </lineage>
</organism>
<reference evidence="4" key="2">
    <citation type="submission" date="2020-09" db="EMBL/GenBank/DDBJ databases">
        <authorList>
            <person name="Yu Y."/>
        </authorList>
    </citation>
    <scope>NUCLEOTIDE SEQUENCE</scope>
    <source>
        <strain evidence="4">KCTC 49039</strain>
    </source>
</reference>
<dbReference type="Proteomes" id="UP000610846">
    <property type="component" value="Unassembled WGS sequence"/>
</dbReference>
<evidence type="ECO:0000256" key="1">
    <source>
        <dbReference type="ARBA" id="ARBA00009108"/>
    </source>
</evidence>
<dbReference type="AlphaFoldDB" id="A0A927IZ02"/>
<dbReference type="Gene3D" id="3.30.70.1880">
    <property type="entry name" value="Protein of unknown function DUF881"/>
    <property type="match status" value="1"/>
</dbReference>
<dbReference type="GO" id="GO:0005886">
    <property type="term" value="C:plasma membrane"/>
    <property type="evidence" value="ECO:0007669"/>
    <property type="project" value="TreeGrafter"/>
</dbReference>
<feature type="compositionally biased region" description="Low complexity" evidence="2">
    <location>
        <begin position="276"/>
        <end position="293"/>
    </location>
</feature>
<evidence type="ECO:0000313" key="4">
    <source>
        <dbReference type="EMBL" id="MBD8077842.1"/>
    </source>
</evidence>
<dbReference type="PANTHER" id="PTHR37313:SF1">
    <property type="entry name" value="UPF0749 PROTEIN RV1823"/>
    <property type="match status" value="1"/>
</dbReference>
<protein>
    <submittedName>
        <fullName evidence="4">DUF881 domain-containing protein</fullName>
    </submittedName>
</protein>
<evidence type="ECO:0000256" key="3">
    <source>
        <dbReference type="SAM" id="Phobius"/>
    </source>
</evidence>
<reference evidence="4" key="1">
    <citation type="journal article" date="2018" name="Curr. Microbiol.">
        <title>Cellulosimicrobium arenosum sp. nov., Isolated from Marine Sediment Sand.</title>
        <authorList>
            <person name="Oh M."/>
            <person name="Kim J.H."/>
            <person name="Yoon J.H."/>
            <person name="Schumann P."/>
            <person name="Kim W."/>
        </authorList>
    </citation>
    <scope>NUCLEOTIDE SEQUENCE</scope>
    <source>
        <strain evidence="4">KCTC 49039</strain>
    </source>
</reference>